<evidence type="ECO:0000313" key="1">
    <source>
        <dbReference type="EMBL" id="QHU11821.1"/>
    </source>
</evidence>
<name>A0A6C0K3V2_9ZZZZ</name>
<reference evidence="1" key="1">
    <citation type="journal article" date="2020" name="Nature">
        <title>Giant virus diversity and host interactions through global metagenomics.</title>
        <authorList>
            <person name="Schulz F."/>
            <person name="Roux S."/>
            <person name="Paez-Espino D."/>
            <person name="Jungbluth S."/>
            <person name="Walsh D.A."/>
            <person name="Denef V.J."/>
            <person name="McMahon K.D."/>
            <person name="Konstantinidis K.T."/>
            <person name="Eloe-Fadrosh E.A."/>
            <person name="Kyrpides N.C."/>
            <person name="Woyke T."/>
        </authorList>
    </citation>
    <scope>NUCLEOTIDE SEQUENCE</scope>
    <source>
        <strain evidence="1">GVMAG-S-1101169-75</strain>
    </source>
</reference>
<dbReference type="AlphaFoldDB" id="A0A6C0K3V2"/>
<accession>A0A6C0K3V2</accession>
<sequence>MKLLSHEDATSVVNWLNIHAPFSEIALFHKRIPNDEISLLSWKKMNYWVVNKKWDVWEKKDEYRVGYKIKPSIKSRMKIDDRMKRIYTPLEMESIEEYEKSKGSTLNAKEFQKKYLQPKDVSWKDIVLFLEWKFDLTDYESDELFRDILFQRASGLDDMILNYTQSDQCFSELPEKLMAYQQREIDYQYIPGGKLYKRAQLDYNVTKKGVDDFDFQPRRSPEELGPYRLEEKTIYLAISCIQRFFGNNRDMAFEMIKKHLLKDNEEYPMLIAVLEKYEITLAEYLTQVVINAVGV</sequence>
<dbReference type="EMBL" id="MN740790">
    <property type="protein sequence ID" value="QHU11821.1"/>
    <property type="molecule type" value="Genomic_DNA"/>
</dbReference>
<organism evidence="1">
    <name type="scientific">viral metagenome</name>
    <dbReference type="NCBI Taxonomy" id="1070528"/>
    <lineage>
        <taxon>unclassified sequences</taxon>
        <taxon>metagenomes</taxon>
        <taxon>organismal metagenomes</taxon>
    </lineage>
</organism>
<protein>
    <submittedName>
        <fullName evidence="1">Uncharacterized protein</fullName>
    </submittedName>
</protein>
<proteinExistence type="predicted"/>